<name>K2R1L8_MACPH</name>
<proteinExistence type="predicted"/>
<organism evidence="2 3">
    <name type="scientific">Macrophomina phaseolina (strain MS6)</name>
    <name type="common">Charcoal rot fungus</name>
    <dbReference type="NCBI Taxonomy" id="1126212"/>
    <lineage>
        <taxon>Eukaryota</taxon>
        <taxon>Fungi</taxon>
        <taxon>Dikarya</taxon>
        <taxon>Ascomycota</taxon>
        <taxon>Pezizomycotina</taxon>
        <taxon>Dothideomycetes</taxon>
        <taxon>Dothideomycetes incertae sedis</taxon>
        <taxon>Botryosphaeriales</taxon>
        <taxon>Botryosphaeriaceae</taxon>
        <taxon>Macrophomina</taxon>
    </lineage>
</organism>
<dbReference type="AlphaFoldDB" id="K2R1L8"/>
<keyword evidence="1" id="KW-0812">Transmembrane</keyword>
<reference evidence="2 3" key="1">
    <citation type="journal article" date="2012" name="BMC Genomics">
        <title>Tools to kill: Genome of one of the most destructive plant pathogenic fungi Macrophomina phaseolina.</title>
        <authorList>
            <person name="Islam M.S."/>
            <person name="Haque M.S."/>
            <person name="Islam M.M."/>
            <person name="Emdad E.M."/>
            <person name="Halim A."/>
            <person name="Hossen Q.M.M."/>
            <person name="Hossain M.Z."/>
            <person name="Ahmed B."/>
            <person name="Rahim S."/>
            <person name="Rahman M.S."/>
            <person name="Alam M.M."/>
            <person name="Hou S."/>
            <person name="Wan X."/>
            <person name="Saito J.A."/>
            <person name="Alam M."/>
        </authorList>
    </citation>
    <scope>NUCLEOTIDE SEQUENCE [LARGE SCALE GENOMIC DNA]</scope>
    <source>
        <strain evidence="2 3">MS6</strain>
    </source>
</reference>
<dbReference type="VEuPathDB" id="FungiDB:MPH_06672"/>
<dbReference type="Proteomes" id="UP000007129">
    <property type="component" value="Unassembled WGS sequence"/>
</dbReference>
<sequence>MFFRFLLHGPAFLNGSPWLSGNIWKLDYVIFPLATFLVIFLSILLDILFFILLVIRLVMLVEAGIVIRTIILRKRGLIGKALALEVVAELTVMKDVTPGEWAMRAAFMDVEGRPTVDRTEGVDDQHQLRVWLGIARISEGPVFPFDLGVLIVPLCSLFERVREVLAGF</sequence>
<evidence type="ECO:0000313" key="2">
    <source>
        <dbReference type="EMBL" id="EKG16106.1"/>
    </source>
</evidence>
<evidence type="ECO:0000313" key="3">
    <source>
        <dbReference type="Proteomes" id="UP000007129"/>
    </source>
</evidence>
<protein>
    <submittedName>
        <fullName evidence="2">Uncharacterized protein</fullName>
    </submittedName>
</protein>
<dbReference type="InParanoid" id="K2R1L8"/>
<keyword evidence="1" id="KW-1133">Transmembrane helix</keyword>
<feature type="transmembrane region" description="Helical" evidence="1">
    <location>
        <begin position="28"/>
        <end position="55"/>
    </location>
</feature>
<keyword evidence="1" id="KW-0472">Membrane</keyword>
<gene>
    <name evidence="2" type="ORF">MPH_06672</name>
</gene>
<accession>K2R1L8</accession>
<evidence type="ECO:0000256" key="1">
    <source>
        <dbReference type="SAM" id="Phobius"/>
    </source>
</evidence>
<dbReference type="EMBL" id="AHHD01000285">
    <property type="protein sequence ID" value="EKG16106.1"/>
    <property type="molecule type" value="Genomic_DNA"/>
</dbReference>
<comment type="caution">
    <text evidence="2">The sequence shown here is derived from an EMBL/GenBank/DDBJ whole genome shotgun (WGS) entry which is preliminary data.</text>
</comment>
<dbReference type="HOGENOM" id="CLU_1586800_0_0_1"/>